<dbReference type="InterPro" id="IPR010516">
    <property type="entry name" value="SAP18"/>
</dbReference>
<evidence type="ECO:0000313" key="3">
    <source>
        <dbReference type="Proteomes" id="UP001338125"/>
    </source>
</evidence>
<dbReference type="EMBL" id="JAVFKD010000002">
    <property type="protein sequence ID" value="KAK5997467.1"/>
    <property type="molecule type" value="Genomic_DNA"/>
</dbReference>
<accession>A0ABR0SZ72</accession>
<reference evidence="2 3" key="1">
    <citation type="submission" date="2024-01" db="EMBL/GenBank/DDBJ databases">
        <title>Complete genome of Cladobotryum mycophilum ATHUM6906.</title>
        <authorList>
            <person name="Christinaki A.C."/>
            <person name="Myridakis A.I."/>
            <person name="Kouvelis V.N."/>
        </authorList>
    </citation>
    <scope>NUCLEOTIDE SEQUENCE [LARGE SCALE GENOMIC DNA]</scope>
    <source>
        <strain evidence="2 3">ATHUM6906</strain>
    </source>
</reference>
<dbReference type="PANTHER" id="PTHR13082">
    <property type="entry name" value="SAP18"/>
    <property type="match status" value="1"/>
</dbReference>
<dbReference type="Proteomes" id="UP001338125">
    <property type="component" value="Unassembled WGS sequence"/>
</dbReference>
<protein>
    <recommendedName>
        <fullName evidence="4">Histone deacetylase complex subunit SAP18</fullName>
    </recommendedName>
</protein>
<organism evidence="2 3">
    <name type="scientific">Cladobotryum mycophilum</name>
    <dbReference type="NCBI Taxonomy" id="491253"/>
    <lineage>
        <taxon>Eukaryota</taxon>
        <taxon>Fungi</taxon>
        <taxon>Dikarya</taxon>
        <taxon>Ascomycota</taxon>
        <taxon>Pezizomycotina</taxon>
        <taxon>Sordariomycetes</taxon>
        <taxon>Hypocreomycetidae</taxon>
        <taxon>Hypocreales</taxon>
        <taxon>Hypocreaceae</taxon>
        <taxon>Cladobotryum</taxon>
    </lineage>
</organism>
<gene>
    <name evidence="2" type="ORF">PT974_02828</name>
</gene>
<dbReference type="Gene3D" id="3.10.20.550">
    <property type="entry name" value="ASAP complex, SAP18 subunit"/>
    <property type="match status" value="1"/>
</dbReference>
<evidence type="ECO:0008006" key="4">
    <source>
        <dbReference type="Google" id="ProtNLM"/>
    </source>
</evidence>
<proteinExistence type="inferred from homology"/>
<dbReference type="InterPro" id="IPR042534">
    <property type="entry name" value="SAP18_sf"/>
</dbReference>
<keyword evidence="3" id="KW-1185">Reference proteome</keyword>
<evidence type="ECO:0000256" key="1">
    <source>
        <dbReference type="ARBA" id="ARBA00009143"/>
    </source>
</evidence>
<name>A0ABR0SZ72_9HYPO</name>
<sequence>MSTLSDKNDRDLTAPFLVKLFHRNGAFHRPEEFASPSLPPHILVYTWSSCTLKELALELAASKPSVLQIPTIGTRLAFQLVCPDLRGTSATSTSHPRFAVKDLGSIVIGEGGPGIDDSDDGSFDGPLRDEDASHKTLSDARFVHQHRTQGEAQYPGERVAAIFGEGFLGGKTALVEVMVAQVGEVVETPPPVVAVFLWVNGGEERGYQRGHREDHAVEGAGNCRGIRRTYFKIV</sequence>
<evidence type="ECO:0000313" key="2">
    <source>
        <dbReference type="EMBL" id="KAK5997467.1"/>
    </source>
</evidence>
<comment type="caution">
    <text evidence="2">The sequence shown here is derived from an EMBL/GenBank/DDBJ whole genome shotgun (WGS) entry which is preliminary data.</text>
</comment>
<dbReference type="Pfam" id="PF06487">
    <property type="entry name" value="SAP18"/>
    <property type="match status" value="1"/>
</dbReference>
<dbReference type="PANTHER" id="PTHR13082:SF0">
    <property type="entry name" value="HISTONE DEACETYLASE COMPLEX SUBUNIT SAP18"/>
    <property type="match status" value="1"/>
</dbReference>
<comment type="similarity">
    <text evidence="1">Belongs to the SAP18 family.</text>
</comment>